<feature type="region of interest" description="Disordered" evidence="2">
    <location>
        <begin position="243"/>
        <end position="296"/>
    </location>
</feature>
<accession>A0A507CEF6</accession>
<dbReference type="InterPro" id="IPR049733">
    <property type="entry name" value="CCDC61_N"/>
</dbReference>
<dbReference type="AlphaFoldDB" id="A0A507CEF6"/>
<keyword evidence="4" id="KW-1185">Reference proteome</keyword>
<feature type="coiled-coil region" evidence="1">
    <location>
        <begin position="131"/>
        <end position="179"/>
    </location>
</feature>
<feature type="coiled-coil region" evidence="1">
    <location>
        <begin position="216"/>
        <end position="243"/>
    </location>
</feature>
<protein>
    <recommendedName>
        <fullName evidence="5">VFL3 protein</fullName>
    </recommendedName>
</protein>
<evidence type="ECO:0000313" key="3">
    <source>
        <dbReference type="EMBL" id="TPX37559.1"/>
    </source>
</evidence>
<dbReference type="RefSeq" id="XP_031027470.1">
    <property type="nucleotide sequence ID" value="XM_031166386.1"/>
</dbReference>
<feature type="compositionally biased region" description="Low complexity" evidence="2">
    <location>
        <begin position="338"/>
        <end position="350"/>
    </location>
</feature>
<dbReference type="OrthoDB" id="568137at2759"/>
<evidence type="ECO:0008006" key="5">
    <source>
        <dbReference type="Google" id="ProtNLM"/>
    </source>
</evidence>
<comment type="caution">
    <text evidence="3">The sequence shown here is derived from an EMBL/GenBank/DDBJ whole genome shotgun (WGS) entry which is preliminary data.</text>
</comment>
<evidence type="ECO:0000256" key="2">
    <source>
        <dbReference type="SAM" id="MobiDB-lite"/>
    </source>
</evidence>
<keyword evidence="1" id="KW-0175">Coiled coil</keyword>
<feature type="compositionally biased region" description="Low complexity" evidence="2">
    <location>
        <begin position="361"/>
        <end position="384"/>
    </location>
</feature>
<gene>
    <name evidence="3" type="ORF">SmJEL517_g00457</name>
</gene>
<evidence type="ECO:0000256" key="1">
    <source>
        <dbReference type="SAM" id="Coils"/>
    </source>
</evidence>
<evidence type="ECO:0000313" key="4">
    <source>
        <dbReference type="Proteomes" id="UP000319731"/>
    </source>
</evidence>
<dbReference type="STRING" id="1806994.A0A507CEF6"/>
<reference evidence="3 4" key="1">
    <citation type="journal article" date="2019" name="Sci. Rep.">
        <title>Comparative genomics of chytrid fungi reveal insights into the obligate biotrophic and pathogenic lifestyle of Synchytrium endobioticum.</title>
        <authorList>
            <person name="van de Vossenberg B.T.L.H."/>
            <person name="Warris S."/>
            <person name="Nguyen H.D.T."/>
            <person name="van Gent-Pelzer M.P.E."/>
            <person name="Joly D.L."/>
            <person name="van de Geest H.C."/>
            <person name="Bonants P.J.M."/>
            <person name="Smith D.S."/>
            <person name="Levesque C.A."/>
            <person name="van der Lee T.A.J."/>
        </authorList>
    </citation>
    <scope>NUCLEOTIDE SEQUENCE [LARGE SCALE GENOMIC DNA]</scope>
    <source>
        <strain evidence="3 4">JEL517</strain>
    </source>
</reference>
<dbReference type="Proteomes" id="UP000319731">
    <property type="component" value="Unassembled WGS sequence"/>
</dbReference>
<dbReference type="EMBL" id="QEAO01000002">
    <property type="protein sequence ID" value="TPX37559.1"/>
    <property type="molecule type" value="Genomic_DNA"/>
</dbReference>
<dbReference type="CDD" id="cd22284">
    <property type="entry name" value="HD_CCDC61_N"/>
    <property type="match status" value="1"/>
</dbReference>
<proteinExistence type="predicted"/>
<feature type="compositionally biased region" description="Basic and acidic residues" evidence="2">
    <location>
        <begin position="327"/>
        <end position="337"/>
    </location>
</feature>
<sequence>MEASCILQHETGQYTLSIWHNALEESAITEQSLQITMSGNHQSWTGSFNGSYLEEMTRKTGNFKRFSVFVEMLTTPTISLDLLTHSDLLTLKKVSHTVKAKQTKSDLARFYLIMTYAVAFDRVHYPLPLVLASADESASTLRAAIQELKQERGRHLQEIQRLLKENDRLKLEVKRLSTAKQVSSRQTSRGHPPIHQRKLYDEDVTFDVSDAHEDRLDNVSEALLKKDREIERLRLELMKAKSTNLASNRRPSPVTRAPEPYKPIKSRPLYTPPPVPRSASADGIPLSTRDRLRSSESSCFVKTGDSHDWVVRYVLEREQKLREMRARSQKRLVERRQSTSSLSSIRSRPSQGERGRTRSTAPLLAVPLPKAPQQTWSRKSASSSADRRPQKRTGRVASPAVSYGTAKDTNNEIDKRLETLRNFLTNISL</sequence>
<name>A0A507CEF6_9FUNG</name>
<dbReference type="GeneID" id="42001683"/>
<organism evidence="3 4">
    <name type="scientific">Synchytrium microbalum</name>
    <dbReference type="NCBI Taxonomy" id="1806994"/>
    <lineage>
        <taxon>Eukaryota</taxon>
        <taxon>Fungi</taxon>
        <taxon>Fungi incertae sedis</taxon>
        <taxon>Chytridiomycota</taxon>
        <taxon>Chytridiomycota incertae sedis</taxon>
        <taxon>Chytridiomycetes</taxon>
        <taxon>Synchytriales</taxon>
        <taxon>Synchytriaceae</taxon>
        <taxon>Synchytrium</taxon>
    </lineage>
</organism>
<feature type="region of interest" description="Disordered" evidence="2">
    <location>
        <begin position="327"/>
        <end position="407"/>
    </location>
</feature>